<dbReference type="Pfam" id="PF01934">
    <property type="entry name" value="HepT-like"/>
    <property type="match status" value="1"/>
</dbReference>
<keyword evidence="7" id="KW-1185">Reference proteome</keyword>
<protein>
    <submittedName>
        <fullName evidence="6">DUF86 domain-containing protein</fullName>
    </submittedName>
</protein>
<dbReference type="InterPro" id="IPR051813">
    <property type="entry name" value="HepT_RNase_toxin"/>
</dbReference>
<sequence>MLHNKLLKYILDIESIIQEVDIVKSRYSTFGEFDNDFIAKRAIERHLEIIGEAVNNIRKIDASINISGVAQIVNLRNLIIHSYDSVDSGILWGIIQKDIPVLKMEIHNLRM</sequence>
<evidence type="ECO:0000313" key="6">
    <source>
        <dbReference type="EMBL" id="NBG66339.1"/>
    </source>
</evidence>
<dbReference type="GO" id="GO:0000166">
    <property type="term" value="F:nucleotide binding"/>
    <property type="evidence" value="ECO:0007669"/>
    <property type="project" value="UniProtKB-KW"/>
</dbReference>
<reference evidence="6 7" key="1">
    <citation type="submission" date="2019-12" db="EMBL/GenBank/DDBJ databases">
        <authorList>
            <person name="Zhao J."/>
        </authorList>
    </citation>
    <scope>NUCLEOTIDE SEQUENCE [LARGE SCALE GENOMIC DNA]</scope>
    <source>
        <strain evidence="6 7">S-15</strain>
    </source>
</reference>
<dbReference type="PANTHER" id="PTHR34139:SF1">
    <property type="entry name" value="RNASE MJ1380-RELATED"/>
    <property type="match status" value="1"/>
</dbReference>
<evidence type="ECO:0000256" key="2">
    <source>
        <dbReference type="ARBA" id="ARBA00022649"/>
    </source>
</evidence>
<comment type="caution">
    <text evidence="6">The sequence shown here is derived from an EMBL/GenBank/DDBJ whole genome shotgun (WGS) entry which is preliminary data.</text>
</comment>
<dbReference type="EMBL" id="WWNE01000007">
    <property type="protein sequence ID" value="NBG66339.1"/>
    <property type="molecule type" value="Genomic_DNA"/>
</dbReference>
<evidence type="ECO:0000256" key="3">
    <source>
        <dbReference type="ARBA" id="ARBA00022722"/>
    </source>
</evidence>
<keyword evidence="2" id="KW-1277">Toxin-antitoxin system</keyword>
<dbReference type="GO" id="GO:0004540">
    <property type="term" value="F:RNA nuclease activity"/>
    <property type="evidence" value="ECO:0007669"/>
    <property type="project" value="InterPro"/>
</dbReference>
<dbReference type="InterPro" id="IPR008201">
    <property type="entry name" value="HepT-like"/>
</dbReference>
<dbReference type="RefSeq" id="WP_160633291.1">
    <property type="nucleotide sequence ID" value="NZ_WWNE01000007.1"/>
</dbReference>
<dbReference type="GO" id="GO:0016787">
    <property type="term" value="F:hydrolase activity"/>
    <property type="evidence" value="ECO:0007669"/>
    <property type="project" value="UniProtKB-KW"/>
</dbReference>
<evidence type="ECO:0000256" key="5">
    <source>
        <dbReference type="ARBA" id="ARBA00022801"/>
    </source>
</evidence>
<dbReference type="GO" id="GO:0110001">
    <property type="term" value="C:toxin-antitoxin complex"/>
    <property type="evidence" value="ECO:0007669"/>
    <property type="project" value="InterPro"/>
</dbReference>
<evidence type="ECO:0000256" key="4">
    <source>
        <dbReference type="ARBA" id="ARBA00022741"/>
    </source>
</evidence>
<keyword evidence="3" id="KW-0540">Nuclease</keyword>
<accession>A0A6N9NKF5</accession>
<name>A0A6N9NKF5_9FLAO</name>
<evidence type="ECO:0000256" key="1">
    <source>
        <dbReference type="ARBA" id="ARBA00022553"/>
    </source>
</evidence>
<dbReference type="AlphaFoldDB" id="A0A6N9NKF5"/>
<dbReference type="PANTHER" id="PTHR34139">
    <property type="entry name" value="UPF0331 PROTEIN MJ0127"/>
    <property type="match status" value="1"/>
</dbReference>
<keyword evidence="1" id="KW-0597">Phosphoprotein</keyword>
<keyword evidence="5" id="KW-0378">Hydrolase</keyword>
<keyword evidence="4" id="KW-0547">Nucleotide-binding</keyword>
<proteinExistence type="predicted"/>
<gene>
    <name evidence="6" type="ORF">GQN54_09445</name>
</gene>
<organism evidence="6 7">
    <name type="scientific">Acidiluteibacter ferrifornacis</name>
    <dbReference type="NCBI Taxonomy" id="2692424"/>
    <lineage>
        <taxon>Bacteria</taxon>
        <taxon>Pseudomonadati</taxon>
        <taxon>Bacteroidota</taxon>
        <taxon>Flavobacteriia</taxon>
        <taxon>Flavobacteriales</taxon>
        <taxon>Cryomorphaceae</taxon>
        <taxon>Acidiluteibacter</taxon>
    </lineage>
</organism>
<evidence type="ECO:0000313" key="7">
    <source>
        <dbReference type="Proteomes" id="UP000470771"/>
    </source>
</evidence>
<dbReference type="Proteomes" id="UP000470771">
    <property type="component" value="Unassembled WGS sequence"/>
</dbReference>